<gene>
    <name evidence="1" type="ORF">PV04_10371</name>
</gene>
<organism evidence="1 2">
    <name type="scientific">Phialophora macrospora</name>
    <dbReference type="NCBI Taxonomy" id="1851006"/>
    <lineage>
        <taxon>Eukaryota</taxon>
        <taxon>Fungi</taxon>
        <taxon>Dikarya</taxon>
        <taxon>Ascomycota</taxon>
        <taxon>Pezizomycotina</taxon>
        <taxon>Eurotiomycetes</taxon>
        <taxon>Chaetothyriomycetidae</taxon>
        <taxon>Chaetothyriales</taxon>
        <taxon>Herpotrichiellaceae</taxon>
        <taxon>Phialophora</taxon>
    </lineage>
</organism>
<accession>A0A0D2CAZ7</accession>
<protein>
    <submittedName>
        <fullName evidence="1">Uncharacterized protein</fullName>
    </submittedName>
</protein>
<dbReference type="AlphaFoldDB" id="A0A0D2CAZ7"/>
<dbReference type="EMBL" id="KN846963">
    <property type="protein sequence ID" value="KIW62171.1"/>
    <property type="molecule type" value="Genomic_DNA"/>
</dbReference>
<evidence type="ECO:0000313" key="2">
    <source>
        <dbReference type="Proteomes" id="UP000054266"/>
    </source>
</evidence>
<proteinExistence type="predicted"/>
<evidence type="ECO:0000313" key="1">
    <source>
        <dbReference type="EMBL" id="KIW62171.1"/>
    </source>
</evidence>
<dbReference type="Proteomes" id="UP000054266">
    <property type="component" value="Unassembled WGS sequence"/>
</dbReference>
<name>A0A0D2CAZ7_9EURO</name>
<reference evidence="1 2" key="1">
    <citation type="submission" date="2015-01" db="EMBL/GenBank/DDBJ databases">
        <title>The Genome Sequence of Capronia semiimmersa CBS27337.</title>
        <authorList>
            <consortium name="The Broad Institute Genomics Platform"/>
            <person name="Cuomo C."/>
            <person name="de Hoog S."/>
            <person name="Gorbushina A."/>
            <person name="Stielow B."/>
            <person name="Teixiera M."/>
            <person name="Abouelleil A."/>
            <person name="Chapman S.B."/>
            <person name="Priest M."/>
            <person name="Young S.K."/>
            <person name="Wortman J."/>
            <person name="Nusbaum C."/>
            <person name="Birren B."/>
        </authorList>
    </citation>
    <scope>NUCLEOTIDE SEQUENCE [LARGE SCALE GENOMIC DNA]</scope>
    <source>
        <strain evidence="1 2">CBS 27337</strain>
    </source>
</reference>
<dbReference type="HOGENOM" id="CLU_1390051_0_0_1"/>
<keyword evidence="2" id="KW-1185">Reference proteome</keyword>
<sequence>MIASSNDAAKSPNPRGFRRSLAVMSHTGSPPPLWAWYENRIDIPQSRYDLVYGSVGGQESSSFSHLGFRDAITMIVQLRALRKSYYPTPRGLPRSTGPIIGGHHAKVVCLDIATIRLKPWSSKSIFQAITEREVLLPRLKSRRDCLVNVLAGTTDSANPFQTFPPRPIAFPSADVDGLVYAALSWEKDQPGSSKVT</sequence>